<dbReference type="SUPFAM" id="SSF46689">
    <property type="entry name" value="Homeodomain-like"/>
    <property type="match status" value="1"/>
</dbReference>
<dbReference type="AlphaFoldDB" id="A0A1N7RFB3"/>
<dbReference type="PROSITE" id="PS50977">
    <property type="entry name" value="HTH_TETR_2"/>
    <property type="match status" value="1"/>
</dbReference>
<name>A0A1N7RFB3_9BACT</name>
<feature type="domain" description="HTH tetR-type" evidence="5">
    <location>
        <begin position="9"/>
        <end position="69"/>
    </location>
</feature>
<dbReference type="PRINTS" id="PR00455">
    <property type="entry name" value="HTHTETR"/>
</dbReference>
<keyword evidence="2 4" id="KW-0238">DNA-binding</keyword>
<keyword evidence="3" id="KW-0804">Transcription</keyword>
<evidence type="ECO:0000256" key="3">
    <source>
        <dbReference type="ARBA" id="ARBA00023163"/>
    </source>
</evidence>
<feature type="DNA-binding region" description="H-T-H motif" evidence="4">
    <location>
        <begin position="32"/>
        <end position="51"/>
    </location>
</feature>
<dbReference type="InterPro" id="IPR009057">
    <property type="entry name" value="Homeodomain-like_sf"/>
</dbReference>
<protein>
    <submittedName>
        <fullName evidence="6">Transcriptional regulator, TetR family</fullName>
    </submittedName>
</protein>
<evidence type="ECO:0000256" key="1">
    <source>
        <dbReference type="ARBA" id="ARBA00023015"/>
    </source>
</evidence>
<proteinExistence type="predicted"/>
<evidence type="ECO:0000313" key="7">
    <source>
        <dbReference type="Proteomes" id="UP000186917"/>
    </source>
</evidence>
<dbReference type="InterPro" id="IPR011075">
    <property type="entry name" value="TetR_C"/>
</dbReference>
<dbReference type="OrthoDB" id="9798857at2"/>
<gene>
    <name evidence="6" type="ORF">SAMN05421788_113150</name>
</gene>
<evidence type="ECO:0000256" key="2">
    <source>
        <dbReference type="ARBA" id="ARBA00023125"/>
    </source>
</evidence>
<evidence type="ECO:0000256" key="4">
    <source>
        <dbReference type="PROSITE-ProRule" id="PRU00335"/>
    </source>
</evidence>
<reference evidence="7" key="1">
    <citation type="submission" date="2017-01" db="EMBL/GenBank/DDBJ databases">
        <authorList>
            <person name="Varghese N."/>
            <person name="Submissions S."/>
        </authorList>
    </citation>
    <scope>NUCLEOTIDE SEQUENCE [LARGE SCALE GENOMIC DNA]</scope>
    <source>
        <strain evidence="7">DSM 21054</strain>
    </source>
</reference>
<dbReference type="InterPro" id="IPR001647">
    <property type="entry name" value="HTH_TetR"/>
</dbReference>
<accession>A0A1N7RFB3</accession>
<dbReference type="GO" id="GO:0003677">
    <property type="term" value="F:DNA binding"/>
    <property type="evidence" value="ECO:0007669"/>
    <property type="project" value="UniProtKB-UniRule"/>
</dbReference>
<dbReference type="EMBL" id="FTOR01000013">
    <property type="protein sequence ID" value="SIT33836.1"/>
    <property type="molecule type" value="Genomic_DNA"/>
</dbReference>
<dbReference type="STRING" id="477680.SAMN05421788_113150"/>
<dbReference type="Pfam" id="PF16925">
    <property type="entry name" value="TetR_C_13"/>
    <property type="match status" value="1"/>
</dbReference>
<dbReference type="Pfam" id="PF00440">
    <property type="entry name" value="TetR_N"/>
    <property type="match status" value="1"/>
</dbReference>
<sequence>MDKSLSKAERTRQFIIETASPLFNKKGYEGTSMSDITEATGLTKGSIYGNFANKEEIAIAVYDYNTDKILRHIGQRIAAETKYYDKLLVYTKIYDQVAGKVFPDGGCPILNTCVDADDTNPALKQRAARTIQQWKKQITDLVEAGIQAGEFTADIDPAQLALSMIALIEGGVMIYKITHSATSLDKILQTVEQLLKGIKKR</sequence>
<dbReference type="PANTHER" id="PTHR47506:SF3">
    <property type="entry name" value="HTH-TYPE TRANSCRIPTIONAL REGULATOR LMRA"/>
    <property type="match status" value="1"/>
</dbReference>
<dbReference type="SUPFAM" id="SSF48498">
    <property type="entry name" value="Tetracyclin repressor-like, C-terminal domain"/>
    <property type="match status" value="1"/>
</dbReference>
<evidence type="ECO:0000313" key="6">
    <source>
        <dbReference type="EMBL" id="SIT33836.1"/>
    </source>
</evidence>
<evidence type="ECO:0000259" key="5">
    <source>
        <dbReference type="PROSITE" id="PS50977"/>
    </source>
</evidence>
<organism evidence="6 7">
    <name type="scientific">Filimonas lacunae</name>
    <dbReference type="NCBI Taxonomy" id="477680"/>
    <lineage>
        <taxon>Bacteria</taxon>
        <taxon>Pseudomonadati</taxon>
        <taxon>Bacteroidota</taxon>
        <taxon>Chitinophagia</taxon>
        <taxon>Chitinophagales</taxon>
        <taxon>Chitinophagaceae</taxon>
        <taxon>Filimonas</taxon>
    </lineage>
</organism>
<dbReference type="InterPro" id="IPR036271">
    <property type="entry name" value="Tet_transcr_reg_TetR-rel_C_sf"/>
</dbReference>
<keyword evidence="7" id="KW-1185">Reference proteome</keyword>
<dbReference type="PANTHER" id="PTHR47506">
    <property type="entry name" value="TRANSCRIPTIONAL REGULATORY PROTEIN"/>
    <property type="match status" value="1"/>
</dbReference>
<dbReference type="Gene3D" id="1.10.357.10">
    <property type="entry name" value="Tetracycline Repressor, domain 2"/>
    <property type="match status" value="1"/>
</dbReference>
<dbReference type="Proteomes" id="UP000186917">
    <property type="component" value="Unassembled WGS sequence"/>
</dbReference>
<keyword evidence="1" id="KW-0805">Transcription regulation</keyword>
<dbReference type="RefSeq" id="WP_076382423.1">
    <property type="nucleotide sequence ID" value="NZ_AP017422.1"/>
</dbReference>